<dbReference type="AlphaFoldDB" id="A0A7J3SKT2"/>
<gene>
    <name evidence="2" type="ORF">ENW83_03130</name>
</gene>
<accession>A0A7J3SKT2</accession>
<protein>
    <submittedName>
        <fullName evidence="2">Uncharacterized protein</fullName>
    </submittedName>
</protein>
<feature type="coiled-coil region" evidence="1">
    <location>
        <begin position="33"/>
        <end position="90"/>
    </location>
</feature>
<proteinExistence type="predicted"/>
<evidence type="ECO:0000256" key="1">
    <source>
        <dbReference type="SAM" id="Coils"/>
    </source>
</evidence>
<evidence type="ECO:0000313" key="2">
    <source>
        <dbReference type="EMBL" id="HGZ60184.1"/>
    </source>
</evidence>
<reference evidence="2" key="1">
    <citation type="journal article" date="2020" name="mSystems">
        <title>Genome- and Community-Level Interaction Insights into Carbon Utilization and Element Cycling Functions of Hydrothermarchaeota in Hydrothermal Sediment.</title>
        <authorList>
            <person name="Zhou Z."/>
            <person name="Liu Y."/>
            <person name="Xu W."/>
            <person name="Pan J."/>
            <person name="Luo Z.H."/>
            <person name="Li M."/>
        </authorList>
    </citation>
    <scope>NUCLEOTIDE SEQUENCE [LARGE SCALE GENOMIC DNA]</scope>
    <source>
        <strain evidence="2">SpSt-885</strain>
    </source>
</reference>
<keyword evidence="1" id="KW-0175">Coiled coil</keyword>
<sequence>MKKSAQIIGSFVKFESEVNAILEEYKKKGDELISLAEDILKQLENISVELLKEAGQELEQSKIIKEQTLKEKYEEEKKKILAEMEEKGRANLDKAVERIVETFLGEYA</sequence>
<dbReference type="EMBL" id="DTLS01000085">
    <property type="protein sequence ID" value="HGZ60184.1"/>
    <property type="molecule type" value="Genomic_DNA"/>
</dbReference>
<organism evidence="2">
    <name type="scientific">Fervidicoccus fontis</name>
    <dbReference type="NCBI Taxonomy" id="683846"/>
    <lineage>
        <taxon>Archaea</taxon>
        <taxon>Thermoproteota</taxon>
        <taxon>Thermoprotei</taxon>
        <taxon>Fervidicoccales</taxon>
        <taxon>Fervidicoccaceae</taxon>
        <taxon>Fervidicoccus</taxon>
    </lineage>
</organism>
<comment type="caution">
    <text evidence="2">The sequence shown here is derived from an EMBL/GenBank/DDBJ whole genome shotgun (WGS) entry which is preliminary data.</text>
</comment>
<name>A0A7J3SKT2_9CREN</name>